<comment type="caution">
    <text evidence="10">The sequence shown here is derived from an EMBL/GenBank/DDBJ whole genome shotgun (WGS) entry which is preliminary data.</text>
</comment>
<proteinExistence type="inferred from homology"/>
<evidence type="ECO:0000313" key="11">
    <source>
        <dbReference type="Proteomes" id="UP000236291"/>
    </source>
</evidence>
<dbReference type="InterPro" id="IPR036296">
    <property type="entry name" value="SKP1-like_dim_sf"/>
</dbReference>
<dbReference type="PANTHER" id="PTHR11165">
    <property type="entry name" value="SKP1"/>
    <property type="match status" value="1"/>
</dbReference>
<comment type="pathway">
    <text evidence="2 7">Protein modification; protein ubiquitination.</text>
</comment>
<evidence type="ECO:0000259" key="9">
    <source>
        <dbReference type="Pfam" id="PF03931"/>
    </source>
</evidence>
<dbReference type="STRING" id="57577.A0A2K3LT69"/>
<gene>
    <name evidence="10" type="ORF">L195_g037761</name>
</gene>
<evidence type="ECO:0000259" key="8">
    <source>
        <dbReference type="Pfam" id="PF01466"/>
    </source>
</evidence>
<name>A0A2K3LT69_TRIPR</name>
<feature type="domain" description="SKP1 component POZ" evidence="9">
    <location>
        <begin position="6"/>
        <end position="65"/>
    </location>
</feature>
<accession>A0A2K3LT69</accession>
<dbReference type="InterPro" id="IPR016897">
    <property type="entry name" value="SKP1"/>
</dbReference>
<evidence type="ECO:0000256" key="5">
    <source>
        <dbReference type="ARBA" id="ARBA00023242"/>
    </source>
</evidence>
<comment type="subunit">
    <text evidence="7">Part of a SCF (SKP1-cullin-F-box) protein ligase complex.</text>
</comment>
<reference evidence="10 11" key="2">
    <citation type="journal article" date="2017" name="Front. Plant Sci.">
        <title>Gene Classification and Mining of Molecular Markers Useful in Red Clover (Trifolium pratense) Breeding.</title>
        <authorList>
            <person name="Istvanek J."/>
            <person name="Dluhosova J."/>
            <person name="Dluhos P."/>
            <person name="Patkova L."/>
            <person name="Nedelnik J."/>
            <person name="Repkova J."/>
        </authorList>
    </citation>
    <scope>NUCLEOTIDE SEQUENCE [LARGE SCALE GENOMIC DNA]</scope>
    <source>
        <strain evidence="11">cv. Tatra</strain>
        <tissue evidence="10">Young leaves</tissue>
    </source>
</reference>
<evidence type="ECO:0000256" key="4">
    <source>
        <dbReference type="ARBA" id="ARBA00022786"/>
    </source>
</evidence>
<dbReference type="CDD" id="cd18322">
    <property type="entry name" value="BTB_POZ_SKP1"/>
    <property type="match status" value="1"/>
</dbReference>
<evidence type="ECO:0000256" key="2">
    <source>
        <dbReference type="ARBA" id="ARBA00004906"/>
    </source>
</evidence>
<dbReference type="GO" id="GO:0006511">
    <property type="term" value="P:ubiquitin-dependent protein catabolic process"/>
    <property type="evidence" value="ECO:0007669"/>
    <property type="project" value="InterPro"/>
</dbReference>
<dbReference type="Proteomes" id="UP000236291">
    <property type="component" value="Unassembled WGS sequence"/>
</dbReference>
<sequence>MSSSTMKFTLKSHDGETFEVDEAVALQSETIKYLIEDGCANNTIPIPNVSSKILAMIIEYCKKHVEAEAASSDKKPSEDDLNAWDAEFVKIDSASLFELVIAANFLNIKNLLILTCNTIAEIIKGKTAEEIRQTFNIKNDFSAEEQEEIRKENEWAFQ</sequence>
<dbReference type="InterPro" id="IPR001232">
    <property type="entry name" value="SKP1-like"/>
</dbReference>
<dbReference type="SMART" id="SM00512">
    <property type="entry name" value="Skp1"/>
    <property type="match status" value="1"/>
</dbReference>
<evidence type="ECO:0000313" key="10">
    <source>
        <dbReference type="EMBL" id="PNX81736.1"/>
    </source>
</evidence>
<dbReference type="GO" id="GO:0005634">
    <property type="term" value="C:nucleus"/>
    <property type="evidence" value="ECO:0007669"/>
    <property type="project" value="UniProtKB-SubCell"/>
</dbReference>
<keyword evidence="5" id="KW-0539">Nucleus</keyword>
<dbReference type="Pfam" id="PF01466">
    <property type="entry name" value="Skp1"/>
    <property type="match status" value="1"/>
</dbReference>
<dbReference type="InterPro" id="IPR016072">
    <property type="entry name" value="Skp1_comp_dimer"/>
</dbReference>
<dbReference type="Pfam" id="PF03931">
    <property type="entry name" value="Skp1_POZ"/>
    <property type="match status" value="1"/>
</dbReference>
<keyword evidence="4 7" id="KW-0833">Ubl conjugation pathway</keyword>
<dbReference type="InterPro" id="IPR011333">
    <property type="entry name" value="SKP1/BTB/POZ_sf"/>
</dbReference>
<dbReference type="UniPathway" id="UPA00143"/>
<evidence type="ECO:0000256" key="7">
    <source>
        <dbReference type="PIRNR" id="PIRNR028729"/>
    </source>
</evidence>
<evidence type="ECO:0000256" key="1">
    <source>
        <dbReference type="ARBA" id="ARBA00004123"/>
    </source>
</evidence>
<dbReference type="SUPFAM" id="SSF54695">
    <property type="entry name" value="POZ domain"/>
    <property type="match status" value="1"/>
</dbReference>
<dbReference type="Gene3D" id="3.30.710.10">
    <property type="entry name" value="Potassium Channel Kv1.1, Chain A"/>
    <property type="match status" value="1"/>
</dbReference>
<dbReference type="EMBL" id="ASHM01040478">
    <property type="protein sequence ID" value="PNX81736.1"/>
    <property type="molecule type" value="Genomic_DNA"/>
</dbReference>
<feature type="domain" description="SKP1 component dimerisation" evidence="8">
    <location>
        <begin position="109"/>
        <end position="156"/>
    </location>
</feature>
<reference evidence="10 11" key="1">
    <citation type="journal article" date="2014" name="Am. J. Bot.">
        <title>Genome assembly and annotation for red clover (Trifolium pratense; Fabaceae).</title>
        <authorList>
            <person name="Istvanek J."/>
            <person name="Jaros M."/>
            <person name="Krenek A."/>
            <person name="Repkova J."/>
        </authorList>
    </citation>
    <scope>NUCLEOTIDE SEQUENCE [LARGE SCALE GENOMIC DNA]</scope>
    <source>
        <strain evidence="11">cv. Tatra</strain>
        <tissue evidence="10">Young leaves</tissue>
    </source>
</reference>
<comment type="similarity">
    <text evidence="3 7">Belongs to the SKP1 family.</text>
</comment>
<dbReference type="PIRSF" id="PIRSF028729">
    <property type="entry name" value="E3_ubiquit_lig_SCF_Skp"/>
    <property type="match status" value="1"/>
</dbReference>
<dbReference type="SUPFAM" id="SSF81382">
    <property type="entry name" value="Skp1 dimerisation domain-like"/>
    <property type="match status" value="1"/>
</dbReference>
<dbReference type="InterPro" id="IPR016073">
    <property type="entry name" value="Skp1_comp_POZ"/>
</dbReference>
<protein>
    <recommendedName>
        <fullName evidence="7">SKP1-like protein</fullName>
    </recommendedName>
</protein>
<dbReference type="GO" id="GO:0009867">
    <property type="term" value="P:jasmonic acid mediated signaling pathway"/>
    <property type="evidence" value="ECO:0007669"/>
    <property type="project" value="UniProtKB-ARBA"/>
</dbReference>
<dbReference type="AlphaFoldDB" id="A0A2K3LT69"/>
<dbReference type="FunFam" id="3.30.710.10:FF:000170">
    <property type="entry name" value="SKP1-like protein 5"/>
    <property type="match status" value="1"/>
</dbReference>
<comment type="function">
    <text evidence="6 7">Involved in ubiquitination and subsequent proteasomal degradation of target proteins. Together with CUL1, RBX1 and a F-box protein, it forms a SCF E3 ubiquitin ligase complex. The functional specificity of this complex depends on the type of F-box protein. In the SCF complex, it serves as an adapter that links the F-box protein to CUL1.</text>
</comment>
<evidence type="ECO:0000256" key="3">
    <source>
        <dbReference type="ARBA" id="ARBA00009993"/>
    </source>
</evidence>
<comment type="subcellular location">
    <subcellularLocation>
        <location evidence="1">Nucleus</location>
    </subcellularLocation>
</comment>
<organism evidence="10 11">
    <name type="scientific">Trifolium pratense</name>
    <name type="common">Red clover</name>
    <dbReference type="NCBI Taxonomy" id="57577"/>
    <lineage>
        <taxon>Eukaryota</taxon>
        <taxon>Viridiplantae</taxon>
        <taxon>Streptophyta</taxon>
        <taxon>Embryophyta</taxon>
        <taxon>Tracheophyta</taxon>
        <taxon>Spermatophyta</taxon>
        <taxon>Magnoliopsida</taxon>
        <taxon>eudicotyledons</taxon>
        <taxon>Gunneridae</taxon>
        <taxon>Pentapetalae</taxon>
        <taxon>rosids</taxon>
        <taxon>fabids</taxon>
        <taxon>Fabales</taxon>
        <taxon>Fabaceae</taxon>
        <taxon>Papilionoideae</taxon>
        <taxon>50 kb inversion clade</taxon>
        <taxon>NPAAA clade</taxon>
        <taxon>Hologalegina</taxon>
        <taxon>IRL clade</taxon>
        <taxon>Trifolieae</taxon>
        <taxon>Trifolium</taxon>
    </lineage>
</organism>
<evidence type="ECO:0000256" key="6">
    <source>
        <dbReference type="ARBA" id="ARBA00054396"/>
    </source>
</evidence>
<dbReference type="GO" id="GO:0016567">
    <property type="term" value="P:protein ubiquitination"/>
    <property type="evidence" value="ECO:0007669"/>
    <property type="project" value="UniProtKB-UniRule"/>
</dbReference>